<feature type="transmembrane region" description="Helical" evidence="1">
    <location>
        <begin position="188"/>
        <end position="208"/>
    </location>
</feature>
<feature type="transmembrane region" description="Helical" evidence="1">
    <location>
        <begin position="126"/>
        <end position="141"/>
    </location>
</feature>
<name>A0ABT6C491_9MICO</name>
<keyword evidence="1" id="KW-1133">Transmembrane helix</keyword>
<gene>
    <name evidence="2" type="ORF">P4R38_05470</name>
</gene>
<evidence type="ECO:0000313" key="3">
    <source>
        <dbReference type="Proteomes" id="UP001528912"/>
    </source>
</evidence>
<feature type="transmembrane region" description="Helical" evidence="1">
    <location>
        <begin position="100"/>
        <end position="121"/>
    </location>
</feature>
<keyword evidence="3" id="KW-1185">Reference proteome</keyword>
<dbReference type="RefSeq" id="WP_277191359.1">
    <property type="nucleotide sequence ID" value="NZ_JAROAV010000021.1"/>
</dbReference>
<reference evidence="2 3" key="1">
    <citation type="submission" date="2023-03" db="EMBL/GenBank/DDBJ databases">
        <title>YIM 133296 draft genome.</title>
        <authorList>
            <person name="Xiong L."/>
        </authorList>
    </citation>
    <scope>NUCLEOTIDE SEQUENCE [LARGE SCALE GENOMIC DNA]</scope>
    <source>
        <strain evidence="2 3">YIM 133296</strain>
    </source>
</reference>
<sequence length="449" mass="47916">MAFALYAVLALSRWNAGLVTSFDLGIFSQSADSYASGRLPVSHIRELSLLGDHFSPIMSVFGVVWLVWSDPRALLLAQAALLALAVAGVAALALRWLRPVQAVAVVVALLLSRGLLAAVLFDVHEVAFAAPLLVVLCWAVATERFRIGLLAAAVLLLVKEDLGLTVGAAGVAWWLFHSRPSVRRAATFVLLGIVGMVVAMATVAHFSPTGASGYLGYFSLGSTHAPAVLADDSGQWFERLAPLVLFASSAMIVGLRSPLAVIAAPTLAWRVLSSNPSYWHIDFHYDVVPTVVAACAAVEGLRRCRWTPRVQWLLIASAALSVVLGATQVAHRASADVVPGPRVHQVDAVAAHLAGGTRVAALNNVGPYLVARHDVYNLSTTSRAPVDYAAFVDRPEWDFLYSMCDRRALLALAGSRGWDVQRSGDVVLVRFPRRMPVPVLCGDRPTGAG</sequence>
<feature type="transmembrane region" description="Helical" evidence="1">
    <location>
        <begin position="147"/>
        <end position="176"/>
    </location>
</feature>
<dbReference type="InterPro" id="IPR018650">
    <property type="entry name" value="STSV1_Orf64"/>
</dbReference>
<keyword evidence="1" id="KW-0472">Membrane</keyword>
<proteinExistence type="predicted"/>
<feature type="transmembrane region" description="Helical" evidence="1">
    <location>
        <begin position="47"/>
        <end position="68"/>
    </location>
</feature>
<dbReference type="EMBL" id="JAROAV010000021">
    <property type="protein sequence ID" value="MDF8263690.1"/>
    <property type="molecule type" value="Genomic_DNA"/>
</dbReference>
<comment type="caution">
    <text evidence="2">The sequence shown here is derived from an EMBL/GenBank/DDBJ whole genome shotgun (WGS) entry which is preliminary data.</text>
</comment>
<feature type="transmembrane region" description="Helical" evidence="1">
    <location>
        <begin position="313"/>
        <end position="331"/>
    </location>
</feature>
<evidence type="ECO:0000313" key="2">
    <source>
        <dbReference type="EMBL" id="MDF8263690.1"/>
    </source>
</evidence>
<feature type="transmembrane region" description="Helical" evidence="1">
    <location>
        <begin position="75"/>
        <end position="94"/>
    </location>
</feature>
<keyword evidence="1" id="KW-0812">Transmembrane</keyword>
<dbReference type="Pfam" id="PF09852">
    <property type="entry name" value="DUF2079"/>
    <property type="match status" value="1"/>
</dbReference>
<dbReference type="Proteomes" id="UP001528912">
    <property type="component" value="Unassembled WGS sequence"/>
</dbReference>
<accession>A0ABT6C491</accession>
<evidence type="ECO:0000256" key="1">
    <source>
        <dbReference type="SAM" id="Phobius"/>
    </source>
</evidence>
<organism evidence="2 3">
    <name type="scientific">Luteipulveratus flavus</name>
    <dbReference type="NCBI Taxonomy" id="3031728"/>
    <lineage>
        <taxon>Bacteria</taxon>
        <taxon>Bacillati</taxon>
        <taxon>Actinomycetota</taxon>
        <taxon>Actinomycetes</taxon>
        <taxon>Micrococcales</taxon>
        <taxon>Dermacoccaceae</taxon>
        <taxon>Luteipulveratus</taxon>
    </lineage>
</organism>
<protein>
    <submittedName>
        <fullName evidence="2">DUF2079 domain-containing protein</fullName>
    </submittedName>
</protein>